<dbReference type="PaxDb" id="593117-TGAM_1097"/>
<dbReference type="InterPro" id="IPR007712">
    <property type="entry name" value="RelE/ParE_toxin"/>
</dbReference>
<dbReference type="eggNOG" id="arCOG01663">
    <property type="taxonomic scope" value="Archaea"/>
</dbReference>
<protein>
    <submittedName>
        <fullName evidence="2">Plasmid stabilization system addiction module toxin, RelE/StbE family</fullName>
    </submittedName>
</protein>
<proteinExistence type="predicted"/>
<dbReference type="Proteomes" id="UP000001488">
    <property type="component" value="Chromosome"/>
</dbReference>
<dbReference type="SUPFAM" id="SSF143011">
    <property type="entry name" value="RelE-like"/>
    <property type="match status" value="1"/>
</dbReference>
<dbReference type="Gene3D" id="3.30.2310.20">
    <property type="entry name" value="RelE-like"/>
    <property type="match status" value="1"/>
</dbReference>
<organism evidence="2 3">
    <name type="scientific">Thermococcus gammatolerans (strain DSM 15229 / JCM 11827 / EJ3)</name>
    <dbReference type="NCBI Taxonomy" id="593117"/>
    <lineage>
        <taxon>Archaea</taxon>
        <taxon>Methanobacteriati</taxon>
        <taxon>Methanobacteriota</taxon>
        <taxon>Thermococci</taxon>
        <taxon>Thermococcales</taxon>
        <taxon>Thermococcaceae</taxon>
        <taxon>Thermococcus</taxon>
    </lineage>
</organism>
<dbReference type="PANTHER" id="PTHR38813">
    <property type="match status" value="1"/>
</dbReference>
<evidence type="ECO:0000313" key="3">
    <source>
        <dbReference type="Proteomes" id="UP000001488"/>
    </source>
</evidence>
<dbReference type="OrthoDB" id="97626at2157"/>
<dbReference type="HOGENOM" id="CLU_155761_3_1_2"/>
<reference evidence="2 3" key="1">
    <citation type="journal article" date="2007" name="Genome Biol.">
        <title>Genome analysis and genome-wide proteomics of Thermococcus gammatolerans, the most radioresistant organism known amongst the Archaea.</title>
        <authorList>
            <person name="Zivanovic Y."/>
            <person name="Armengaud J."/>
            <person name="Lagorce A."/>
            <person name="Leplat C."/>
            <person name="Guerin P."/>
            <person name="Dutertre M."/>
            <person name="Anthouard V."/>
            <person name="Forterre P."/>
            <person name="Wincker P."/>
            <person name="Confalonieri F."/>
        </authorList>
    </citation>
    <scope>NUCLEOTIDE SEQUENCE [LARGE SCALE GENOMIC DNA]</scope>
    <source>
        <strain evidence="3">DSM 15229 / JCM 11827 / EJ3</strain>
    </source>
</reference>
<dbReference type="PANTHER" id="PTHR38813:SF1">
    <property type="entry name" value="TOXIN RELE1-RELATED"/>
    <property type="match status" value="1"/>
</dbReference>
<dbReference type="AlphaFoldDB" id="C5A5T7"/>
<sequence length="87" mass="10375">MSYEVILSRNALKFLKKLPPADRSRIKDALLKLGQNPWFTQYKKLRGYPFYRIRVGDYRVIYSVDENSKTVYVVRIGKRDEVYRNIG</sequence>
<dbReference type="InterPro" id="IPR052747">
    <property type="entry name" value="TA_system_RelE_toxin"/>
</dbReference>
<name>C5A5T7_THEGJ</name>
<dbReference type="Pfam" id="PF05016">
    <property type="entry name" value="ParE_toxin"/>
    <property type="match status" value="1"/>
</dbReference>
<accession>C5A5T7</accession>
<dbReference type="PATRIC" id="fig|593117.10.peg.1096"/>
<keyword evidence="1" id="KW-1277">Toxin-antitoxin system</keyword>
<keyword evidence="3" id="KW-1185">Reference proteome</keyword>
<dbReference type="GeneID" id="7986971"/>
<dbReference type="STRING" id="593117.TGAM_1097"/>
<evidence type="ECO:0000313" key="2">
    <source>
        <dbReference type="EMBL" id="ACS33599.1"/>
    </source>
</evidence>
<dbReference type="InterPro" id="IPR035093">
    <property type="entry name" value="RelE/ParE_toxin_dom_sf"/>
</dbReference>
<dbReference type="EMBL" id="CP001398">
    <property type="protein sequence ID" value="ACS33599.1"/>
    <property type="molecule type" value="Genomic_DNA"/>
</dbReference>
<dbReference type="KEGG" id="tga:TGAM_1097"/>
<dbReference type="RefSeq" id="WP_015858712.1">
    <property type="nucleotide sequence ID" value="NC_012804.1"/>
</dbReference>
<gene>
    <name evidence="2" type="ordered locus">TGAM_1097</name>
</gene>
<evidence type="ECO:0000256" key="1">
    <source>
        <dbReference type="ARBA" id="ARBA00022649"/>
    </source>
</evidence>